<dbReference type="Gene3D" id="2.30.30.40">
    <property type="entry name" value="SH3 Domains"/>
    <property type="match status" value="5"/>
</dbReference>
<gene>
    <name evidence="4" type="ORF">QWY14_08055</name>
</gene>
<dbReference type="InterPro" id="IPR002508">
    <property type="entry name" value="MurNAc-LAA_cat"/>
</dbReference>
<feature type="compositionally biased region" description="Acidic residues" evidence="2">
    <location>
        <begin position="189"/>
        <end position="201"/>
    </location>
</feature>
<evidence type="ECO:0000313" key="4">
    <source>
        <dbReference type="EMBL" id="MDN7241744.1"/>
    </source>
</evidence>
<dbReference type="SMART" id="SM00646">
    <property type="entry name" value="Ami_3"/>
    <property type="match status" value="1"/>
</dbReference>
<keyword evidence="5" id="KW-1185">Reference proteome</keyword>
<accession>A0ABT8N221</accession>
<proteinExistence type="predicted"/>
<dbReference type="InterPro" id="IPR050695">
    <property type="entry name" value="N-acetylmuramoyl_amidase_3"/>
</dbReference>
<dbReference type="GO" id="GO:0008745">
    <property type="term" value="F:N-acetylmuramoyl-L-alanine amidase activity"/>
    <property type="evidence" value="ECO:0007669"/>
    <property type="project" value="UniProtKB-EC"/>
</dbReference>
<sequence length="790" mass="86645">MTTFIKTNVYLVIALLVMQLLPTQVLAAESEKLPELKFSKVTLSSNESGEIELFEEEAAETVLTTIPDGTVVDLTEEKEVISSIRYIQITPDGEPREWIGFVYTSTIEREEVSEEISIAPAPEEIEGNEEEALPKEEIAAEEKPAENAEESEAASDEPKLEEIEETKAPETATEAPEQAESETAKELEPSIEEPAAEEAATEEPTSAELPLEETPVLEAVEAAPTIEKTEEVKEEEQLAVQEQATYARAAVVSETLQGIALDQFTKVFKETSKSSAVLKTYSQGKILKFQSYNNEWFSATVYINGKAQKGFIHNSDVDLLKAEQKISGFAVVDSVKVYQDPSSAAKVIKSYKFGQAMVYRTFSSQWHKVTVILNGKAEIGYIPVSNVSTKKLEEPSAVKNSTSSIKGVAAAGTVSVYSATDKSSKKLKSYTMGHVLTFILHNTSWYKATVYISGKAHSGYIYKNDVEQITTKPQTVKGIGLKSPTRVYAKAATDASTLKSYAVGTNLTYKTFSASWYEATVYVSGKAKIGYIHKNDVEKIITNPSKLKGVGIKSPTKAYAKASTGSKVLKSYSYGSNLTVRTLTTNWYEATFYVNGKRTIGYFSKADVAILNGKVVYLDPGHGGKDGGAAANGIVEKTLVLDIGLRTEQLLKNAGFTVLMTRRTDVFLELAERSRLANASEADAFVSIHANAFNGSAKGIETFWYDKYEAEESKRLATELQKNLVDQMELSNRRVAQGNYHVIRETKSPSALVEVGFIDNAIDAAKLKLDEYKQRAAEGIFAGILNFFTK</sequence>
<comment type="caution">
    <text evidence="4">The sequence shown here is derived from an EMBL/GenBank/DDBJ whole genome shotgun (WGS) entry which is preliminary data.</text>
</comment>
<dbReference type="EMBL" id="JAUJWV010000001">
    <property type="protein sequence ID" value="MDN7241744.1"/>
    <property type="molecule type" value="Genomic_DNA"/>
</dbReference>
<name>A0ABT8N221_9BACL</name>
<feature type="compositionally biased region" description="Basic and acidic residues" evidence="2">
    <location>
        <begin position="156"/>
        <end position="168"/>
    </location>
</feature>
<evidence type="ECO:0000256" key="1">
    <source>
        <dbReference type="ARBA" id="ARBA00022801"/>
    </source>
</evidence>
<dbReference type="EC" id="3.5.1.28" evidence="4"/>
<dbReference type="Proteomes" id="UP001172055">
    <property type="component" value="Unassembled WGS sequence"/>
</dbReference>
<dbReference type="PANTHER" id="PTHR30404">
    <property type="entry name" value="N-ACETYLMURAMOYL-L-ALANINE AMIDASE"/>
    <property type="match status" value="1"/>
</dbReference>
<evidence type="ECO:0000313" key="5">
    <source>
        <dbReference type="Proteomes" id="UP001172055"/>
    </source>
</evidence>
<dbReference type="Pfam" id="PF01520">
    <property type="entry name" value="Amidase_3"/>
    <property type="match status" value="1"/>
</dbReference>
<feature type="region of interest" description="Disordered" evidence="2">
    <location>
        <begin position="110"/>
        <end position="213"/>
    </location>
</feature>
<evidence type="ECO:0000259" key="3">
    <source>
        <dbReference type="SMART" id="SM00646"/>
    </source>
</evidence>
<dbReference type="SUPFAM" id="SSF53187">
    <property type="entry name" value="Zn-dependent exopeptidases"/>
    <property type="match status" value="1"/>
</dbReference>
<feature type="compositionally biased region" description="Low complexity" evidence="2">
    <location>
        <begin position="169"/>
        <end position="178"/>
    </location>
</feature>
<organism evidence="4 5">
    <name type="scientific">Planococcus shixiaomingii</name>
    <dbReference type="NCBI Taxonomy" id="3058393"/>
    <lineage>
        <taxon>Bacteria</taxon>
        <taxon>Bacillati</taxon>
        <taxon>Bacillota</taxon>
        <taxon>Bacilli</taxon>
        <taxon>Bacillales</taxon>
        <taxon>Caryophanaceae</taxon>
        <taxon>Planococcus</taxon>
    </lineage>
</organism>
<keyword evidence="1 4" id="KW-0378">Hydrolase</keyword>
<protein>
    <submittedName>
        <fullName evidence="4">N-acetylmuramoyl-L-alanine amidase</fullName>
        <ecNumber evidence="4">3.5.1.28</ecNumber>
    </submittedName>
</protein>
<dbReference type="PANTHER" id="PTHR30404:SF0">
    <property type="entry name" value="N-ACETYLMURAMOYL-L-ALANINE AMIDASE AMIC"/>
    <property type="match status" value="1"/>
</dbReference>
<reference evidence="4 5" key="1">
    <citation type="submission" date="2023-06" db="EMBL/GenBank/DDBJ databases">
        <title>Novel species in genus Planococcus.</title>
        <authorList>
            <person name="Ning S."/>
        </authorList>
    </citation>
    <scope>NUCLEOTIDE SEQUENCE [LARGE SCALE GENOMIC DNA]</scope>
    <source>
        <strain evidence="4 5">N028</strain>
    </source>
</reference>
<dbReference type="Gene3D" id="3.40.630.40">
    <property type="entry name" value="Zn-dependent exopeptidases"/>
    <property type="match status" value="1"/>
</dbReference>
<feature type="compositionally biased region" description="Basic and acidic residues" evidence="2">
    <location>
        <begin position="132"/>
        <end position="146"/>
    </location>
</feature>
<dbReference type="CDD" id="cd02696">
    <property type="entry name" value="MurNAc-LAA"/>
    <property type="match status" value="1"/>
</dbReference>
<feature type="domain" description="MurNAc-LAA" evidence="3">
    <location>
        <begin position="674"/>
        <end position="785"/>
    </location>
</feature>
<evidence type="ECO:0000256" key="2">
    <source>
        <dbReference type="SAM" id="MobiDB-lite"/>
    </source>
</evidence>